<name>A0A4R4KJV2_9BACT</name>
<comment type="caution">
    <text evidence="2">The sequence shown here is derived from an EMBL/GenBank/DDBJ whole genome shotgun (WGS) entry which is preliminary data.</text>
</comment>
<gene>
    <name evidence="2" type="ORF">EZE20_06710</name>
</gene>
<evidence type="ECO:0000313" key="2">
    <source>
        <dbReference type="EMBL" id="TDB66811.1"/>
    </source>
</evidence>
<proteinExistence type="predicted"/>
<protein>
    <recommendedName>
        <fullName evidence="4">Phage terminase large subunit N-terminal domain-containing protein</fullName>
    </recommendedName>
</protein>
<accession>A0A4R4KJV2</accession>
<dbReference type="EMBL" id="SMJU01000004">
    <property type="protein sequence ID" value="TDB66811.1"/>
    <property type="molecule type" value="Genomic_DNA"/>
</dbReference>
<dbReference type="InterPro" id="IPR027417">
    <property type="entry name" value="P-loop_NTPase"/>
</dbReference>
<dbReference type="Proteomes" id="UP000295706">
    <property type="component" value="Unassembled WGS sequence"/>
</dbReference>
<sequence length="531" mass="61548">MSKELVRKVHANDKQIKFLRSRAKRKSFIGGRGSGKSTVMGMAIGILFNHFPKATWAMVGLTYVQLDLIVIPSIRDALGMMGLTEFNAKINPSGTYVIGVKPPDHWVSPYKKVGRLGYQYCITFINGFTLRLISQDRPETHRGLNLDGFLVDESATMNPDFIKKVIQPAVRANKYAKFASHPWHHGFFDFSSASWSQEGMWIYEVEERWMQMLEERATLNPEQLQETPPQYLFLESTFKDNQDVLPDDYEQRLSQELEPLEFEVEVLNFRLGKLPNGFYHGFSSVKHCYSKSYTYQDDDKTGLVLFRSNDYLSDMPLDLSLDFNSDIVWGIVGQEIGKELRVINSKYVKPTGSKEDQDTSIIEQLGAWFCDTYESNEVKDVYVYGDPGGRSTSAATSYKNRPFYNILCDVLHKRGWRVFRRELTHYPNHQEKYTLINLLLEENNPRAPRLRFNQNTNKVLVINIQQTPVTTDKTFKKGKGNTAKKDKASETRARNREYATDGTDALDYWLWVKCKKYLNMQRRQRNFIHSR</sequence>
<feature type="region of interest" description="Disordered" evidence="1">
    <location>
        <begin position="475"/>
        <end position="494"/>
    </location>
</feature>
<dbReference type="OrthoDB" id="1151239at2"/>
<dbReference type="AlphaFoldDB" id="A0A4R4KJV2"/>
<dbReference type="RefSeq" id="WP_132115832.1">
    <property type="nucleotide sequence ID" value="NZ_SMJU01000004.1"/>
</dbReference>
<organism evidence="2 3">
    <name type="scientific">Arundinibacter roseus</name>
    <dbReference type="NCBI Taxonomy" id="2070510"/>
    <lineage>
        <taxon>Bacteria</taxon>
        <taxon>Pseudomonadati</taxon>
        <taxon>Bacteroidota</taxon>
        <taxon>Cytophagia</taxon>
        <taxon>Cytophagales</taxon>
        <taxon>Spirosomataceae</taxon>
        <taxon>Arundinibacter</taxon>
    </lineage>
</organism>
<evidence type="ECO:0000313" key="3">
    <source>
        <dbReference type="Proteomes" id="UP000295706"/>
    </source>
</evidence>
<reference evidence="2 3" key="1">
    <citation type="submission" date="2019-02" db="EMBL/GenBank/DDBJ databases">
        <title>Arundinibacter roseus gen. nov., sp. nov., a new member of the family Cytophagaceae.</title>
        <authorList>
            <person name="Szuroczki S."/>
            <person name="Khayer B."/>
            <person name="Sproer C."/>
            <person name="Toumi M."/>
            <person name="Szabo A."/>
            <person name="Felfoldi T."/>
            <person name="Schumann P."/>
            <person name="Toth E."/>
        </authorList>
    </citation>
    <scope>NUCLEOTIDE SEQUENCE [LARGE SCALE GENOMIC DNA]</scope>
    <source>
        <strain evidence="2 3">DMA-k-7a</strain>
    </source>
</reference>
<evidence type="ECO:0008006" key="4">
    <source>
        <dbReference type="Google" id="ProtNLM"/>
    </source>
</evidence>
<feature type="compositionally biased region" description="Basic and acidic residues" evidence="1">
    <location>
        <begin position="483"/>
        <end position="494"/>
    </location>
</feature>
<dbReference type="Gene3D" id="3.40.50.300">
    <property type="entry name" value="P-loop containing nucleotide triphosphate hydrolases"/>
    <property type="match status" value="1"/>
</dbReference>
<evidence type="ECO:0000256" key="1">
    <source>
        <dbReference type="SAM" id="MobiDB-lite"/>
    </source>
</evidence>
<keyword evidence="3" id="KW-1185">Reference proteome</keyword>